<dbReference type="InterPro" id="IPR015590">
    <property type="entry name" value="Aldehyde_DH_dom"/>
</dbReference>
<dbReference type="PROSITE" id="PS00070">
    <property type="entry name" value="ALDEHYDE_DEHYDR_CYS"/>
    <property type="match status" value="1"/>
</dbReference>
<dbReference type="Gene3D" id="3.40.605.10">
    <property type="entry name" value="Aldehyde Dehydrogenase, Chain A, domain 1"/>
    <property type="match status" value="1"/>
</dbReference>
<dbReference type="Gene3D" id="3.40.309.10">
    <property type="entry name" value="Aldehyde Dehydrogenase, Chain A, domain 2"/>
    <property type="match status" value="1"/>
</dbReference>
<evidence type="ECO:0000256" key="3">
    <source>
        <dbReference type="RuleBase" id="RU003345"/>
    </source>
</evidence>
<dbReference type="InterPro" id="IPR016163">
    <property type="entry name" value="Ald_DH_C"/>
</dbReference>
<organism evidence="5">
    <name type="scientific">Amphimedon queenslandica</name>
    <name type="common">Sponge</name>
    <dbReference type="NCBI Taxonomy" id="400682"/>
    <lineage>
        <taxon>Eukaryota</taxon>
        <taxon>Metazoa</taxon>
        <taxon>Porifera</taxon>
        <taxon>Demospongiae</taxon>
        <taxon>Heteroscleromorpha</taxon>
        <taxon>Haplosclerida</taxon>
        <taxon>Niphatidae</taxon>
        <taxon>Amphimedon</taxon>
    </lineage>
</organism>
<name>A0A1X7SR24_AMPQE</name>
<dbReference type="PANTHER" id="PTHR11699">
    <property type="entry name" value="ALDEHYDE DEHYDROGENASE-RELATED"/>
    <property type="match status" value="1"/>
</dbReference>
<dbReference type="EnsemblMetazoa" id="Aqu2.1.04571_001">
    <property type="protein sequence ID" value="Aqu2.1.04571_001"/>
    <property type="gene ID" value="Aqu2.1.04571"/>
</dbReference>
<feature type="active site" evidence="2">
    <location>
        <position position="33"/>
    </location>
</feature>
<dbReference type="SUPFAM" id="SSF53720">
    <property type="entry name" value="ALDH-like"/>
    <property type="match status" value="1"/>
</dbReference>
<dbReference type="OrthoDB" id="310895at2759"/>
<proteinExistence type="inferred from homology"/>
<dbReference type="Pfam" id="PF00171">
    <property type="entry name" value="Aldedh"/>
    <property type="match status" value="1"/>
</dbReference>
<feature type="domain" description="Aldehyde dehydrogenase" evidence="4">
    <location>
        <begin position="2"/>
        <end position="109"/>
    </location>
</feature>
<dbReference type="eggNOG" id="KOG2452">
    <property type="taxonomic scope" value="Eukaryota"/>
</dbReference>
<accession>A0A1X7SR24</accession>
<dbReference type="InterPro" id="IPR029510">
    <property type="entry name" value="Ald_DH_CS_GLU"/>
</dbReference>
<comment type="similarity">
    <text evidence="3">Belongs to the aldehyde dehydrogenase family.</text>
</comment>
<dbReference type="GO" id="GO:0016620">
    <property type="term" value="F:oxidoreductase activity, acting on the aldehyde or oxo group of donors, NAD or NADP as acceptor"/>
    <property type="evidence" value="ECO:0007669"/>
    <property type="project" value="InterPro"/>
</dbReference>
<dbReference type="PROSITE" id="PS00687">
    <property type="entry name" value="ALDEHYDE_DEHYDR_GLU"/>
    <property type="match status" value="1"/>
</dbReference>
<protein>
    <recommendedName>
        <fullName evidence="4">Aldehyde dehydrogenase domain-containing protein</fullName>
    </recommendedName>
</protein>
<dbReference type="InParanoid" id="A0A1X7SR24"/>
<sequence>MDVRKIGFTGSTEVGKGIMKSCAESNAKRVSLELGGKSPLIIFSDCDLDRAVRQVRYNTNRSLGAVFFNKGENCIAAGRLFVERQIHDEFIERVIEEVKKMKIGDPLDRS</sequence>
<dbReference type="InterPro" id="IPR016161">
    <property type="entry name" value="Ald_DH/histidinol_DH"/>
</dbReference>
<keyword evidence="1 3" id="KW-0560">Oxidoreductase</keyword>
<evidence type="ECO:0000256" key="2">
    <source>
        <dbReference type="PROSITE-ProRule" id="PRU10007"/>
    </source>
</evidence>
<evidence type="ECO:0000256" key="1">
    <source>
        <dbReference type="ARBA" id="ARBA00023002"/>
    </source>
</evidence>
<evidence type="ECO:0000259" key="4">
    <source>
        <dbReference type="Pfam" id="PF00171"/>
    </source>
</evidence>
<dbReference type="AlphaFoldDB" id="A0A1X7SR24"/>
<evidence type="ECO:0000313" key="5">
    <source>
        <dbReference type="EnsemblMetazoa" id="Aqu2.1.04571_001"/>
    </source>
</evidence>
<dbReference type="STRING" id="400682.A0A1X7SR24"/>
<dbReference type="InterPro" id="IPR016160">
    <property type="entry name" value="Ald_DH_CS_CYS"/>
</dbReference>
<reference evidence="5" key="1">
    <citation type="submission" date="2017-05" db="UniProtKB">
        <authorList>
            <consortium name="EnsemblMetazoa"/>
        </authorList>
    </citation>
    <scope>IDENTIFICATION</scope>
</reference>
<dbReference type="InterPro" id="IPR016162">
    <property type="entry name" value="Ald_DH_N"/>
</dbReference>